<dbReference type="Pfam" id="PF13560">
    <property type="entry name" value="HTH_31"/>
    <property type="match status" value="1"/>
</dbReference>
<dbReference type="SUPFAM" id="SSF47413">
    <property type="entry name" value="lambda repressor-like DNA-binding domains"/>
    <property type="match status" value="1"/>
</dbReference>
<reference evidence="4" key="1">
    <citation type="journal article" date="2019" name="Int. J. Syst. Evol. Microbiol.">
        <title>The Global Catalogue of Microorganisms (GCM) 10K type strain sequencing project: providing services to taxonomists for standard genome sequencing and annotation.</title>
        <authorList>
            <consortium name="The Broad Institute Genomics Platform"/>
            <consortium name="The Broad Institute Genome Sequencing Center for Infectious Disease"/>
            <person name="Wu L."/>
            <person name="Ma J."/>
        </authorList>
    </citation>
    <scope>NUCLEOTIDE SEQUENCE [LARGE SCALE GENOMIC DNA]</scope>
    <source>
        <strain evidence="4">ICMP 19430</strain>
    </source>
</reference>
<evidence type="ECO:0000313" key="3">
    <source>
        <dbReference type="EMBL" id="MFC7449526.1"/>
    </source>
</evidence>
<dbReference type="SMART" id="SM00530">
    <property type="entry name" value="HTH_XRE"/>
    <property type="match status" value="1"/>
</dbReference>
<dbReference type="PANTHER" id="PTHR35010:SF2">
    <property type="entry name" value="BLL4672 PROTEIN"/>
    <property type="match status" value="1"/>
</dbReference>
<feature type="compositionally biased region" description="Low complexity" evidence="1">
    <location>
        <begin position="281"/>
        <end position="290"/>
    </location>
</feature>
<dbReference type="CDD" id="cd00093">
    <property type="entry name" value="HTH_XRE"/>
    <property type="match status" value="1"/>
</dbReference>
<organism evidence="3 4">
    <name type="scientific">Rhodococcus daqingensis</name>
    <dbReference type="NCBI Taxonomy" id="2479363"/>
    <lineage>
        <taxon>Bacteria</taxon>
        <taxon>Bacillati</taxon>
        <taxon>Actinomycetota</taxon>
        <taxon>Actinomycetes</taxon>
        <taxon>Mycobacteriales</taxon>
        <taxon>Nocardiaceae</taxon>
        <taxon>Rhodococcus</taxon>
    </lineage>
</organism>
<dbReference type="InterPro" id="IPR041413">
    <property type="entry name" value="MLTR_LBD"/>
</dbReference>
<dbReference type="InterPro" id="IPR010982">
    <property type="entry name" value="Lambda_DNA-bd_dom_sf"/>
</dbReference>
<name>A0ABW2S156_9NOCA</name>
<protein>
    <submittedName>
        <fullName evidence="3">Helix-turn-helix domain-containing protein</fullName>
    </submittedName>
</protein>
<sequence>MSADERELGRMLRAWRDRVDPGEAGIPVGPKRRSPGLRREEVALAAGVSVDYLTRLEQGRSRHPSPQVLSALARMLRLTATERDHLFLLAGLLAPSAGTVDSHVTPGVQRLVERMRDLPVAVFDARWTLVTSSPLWDALMGAPLAGDARARNLPWLIFLGPPARVRHSPEERRTLESAVVADLRQASTRYPRDRELADLVHGLRAESPRFAELWERAEVTTHTADRKTIEHPEVGTITLDCDVLTVQGADLRIVAYSAEAGSADAAALDLLRVIGEAPLSPDRAAAASPGRSRRRVPDPRAAPR</sequence>
<dbReference type="Gene3D" id="1.10.260.40">
    <property type="entry name" value="lambda repressor-like DNA-binding domains"/>
    <property type="match status" value="1"/>
</dbReference>
<evidence type="ECO:0000256" key="1">
    <source>
        <dbReference type="SAM" id="MobiDB-lite"/>
    </source>
</evidence>
<dbReference type="PROSITE" id="PS50943">
    <property type="entry name" value="HTH_CROC1"/>
    <property type="match status" value="1"/>
</dbReference>
<dbReference type="RefSeq" id="WP_378406619.1">
    <property type="nucleotide sequence ID" value="NZ_JBHTCS010000018.1"/>
</dbReference>
<proteinExistence type="predicted"/>
<dbReference type="PANTHER" id="PTHR35010">
    <property type="entry name" value="BLL4672 PROTEIN-RELATED"/>
    <property type="match status" value="1"/>
</dbReference>
<accession>A0ABW2S156</accession>
<dbReference type="Pfam" id="PF17765">
    <property type="entry name" value="MLTR_LBD"/>
    <property type="match status" value="1"/>
</dbReference>
<evidence type="ECO:0000313" key="4">
    <source>
        <dbReference type="Proteomes" id="UP001596484"/>
    </source>
</evidence>
<dbReference type="EMBL" id="JBHTCS010000018">
    <property type="protein sequence ID" value="MFC7449526.1"/>
    <property type="molecule type" value="Genomic_DNA"/>
</dbReference>
<feature type="domain" description="HTH cro/C1-type" evidence="2">
    <location>
        <begin position="32"/>
        <end position="83"/>
    </location>
</feature>
<keyword evidence="4" id="KW-1185">Reference proteome</keyword>
<evidence type="ECO:0000259" key="2">
    <source>
        <dbReference type="PROSITE" id="PS50943"/>
    </source>
</evidence>
<gene>
    <name evidence="3" type="ORF">ACFQS9_16640</name>
</gene>
<feature type="region of interest" description="Disordered" evidence="1">
    <location>
        <begin position="281"/>
        <end position="304"/>
    </location>
</feature>
<dbReference type="Proteomes" id="UP001596484">
    <property type="component" value="Unassembled WGS sequence"/>
</dbReference>
<dbReference type="Gene3D" id="3.30.450.180">
    <property type="match status" value="1"/>
</dbReference>
<dbReference type="InterPro" id="IPR001387">
    <property type="entry name" value="Cro/C1-type_HTH"/>
</dbReference>
<comment type="caution">
    <text evidence="3">The sequence shown here is derived from an EMBL/GenBank/DDBJ whole genome shotgun (WGS) entry which is preliminary data.</text>
</comment>